<name>A0ABV0ST24_9TELE</name>
<organism evidence="2 3">
    <name type="scientific">Ilyodon furcidens</name>
    <name type="common">goldbreast splitfin</name>
    <dbReference type="NCBI Taxonomy" id="33524"/>
    <lineage>
        <taxon>Eukaryota</taxon>
        <taxon>Metazoa</taxon>
        <taxon>Chordata</taxon>
        <taxon>Craniata</taxon>
        <taxon>Vertebrata</taxon>
        <taxon>Euteleostomi</taxon>
        <taxon>Actinopterygii</taxon>
        <taxon>Neopterygii</taxon>
        <taxon>Teleostei</taxon>
        <taxon>Neoteleostei</taxon>
        <taxon>Acanthomorphata</taxon>
        <taxon>Ovalentaria</taxon>
        <taxon>Atherinomorphae</taxon>
        <taxon>Cyprinodontiformes</taxon>
        <taxon>Goodeidae</taxon>
        <taxon>Ilyodon</taxon>
    </lineage>
</organism>
<accession>A0ABV0ST24</accession>
<feature type="region of interest" description="Disordered" evidence="1">
    <location>
        <begin position="14"/>
        <end position="34"/>
    </location>
</feature>
<sequence>MSLLRRVTGHCLRDRGEELGHPGEAHRAAAPTHREESAEAARSYVSDASPGRCFRHVPMGGGPGDGTAHAGGTMATYTLQLEVTQIRFFCPHATCIQTFYDSLKKNTDPIFSNVTQATWICCPKSKIYLIFSNVTCVCTARSHSSDLYVIDNSTNVTILGPATRKREEKQPPWRMWLSFFSIFLKILCC</sequence>
<proteinExistence type="predicted"/>
<gene>
    <name evidence="2" type="ORF">ILYODFUR_035936</name>
</gene>
<dbReference type="Proteomes" id="UP001482620">
    <property type="component" value="Unassembled WGS sequence"/>
</dbReference>
<evidence type="ECO:0000313" key="2">
    <source>
        <dbReference type="EMBL" id="MEQ2223355.1"/>
    </source>
</evidence>
<evidence type="ECO:0000256" key="1">
    <source>
        <dbReference type="SAM" id="MobiDB-lite"/>
    </source>
</evidence>
<comment type="caution">
    <text evidence="2">The sequence shown here is derived from an EMBL/GenBank/DDBJ whole genome shotgun (WGS) entry which is preliminary data.</text>
</comment>
<reference evidence="2 3" key="1">
    <citation type="submission" date="2021-06" db="EMBL/GenBank/DDBJ databases">
        <authorList>
            <person name="Palmer J.M."/>
        </authorList>
    </citation>
    <scope>NUCLEOTIDE SEQUENCE [LARGE SCALE GENOMIC DNA]</scope>
    <source>
        <strain evidence="3">if_2019</strain>
        <tissue evidence="2">Muscle</tissue>
    </source>
</reference>
<protein>
    <submittedName>
        <fullName evidence="2">Uncharacterized protein</fullName>
    </submittedName>
</protein>
<keyword evidence="3" id="KW-1185">Reference proteome</keyword>
<dbReference type="EMBL" id="JAHRIQ010007074">
    <property type="protein sequence ID" value="MEQ2223355.1"/>
    <property type="molecule type" value="Genomic_DNA"/>
</dbReference>
<evidence type="ECO:0000313" key="3">
    <source>
        <dbReference type="Proteomes" id="UP001482620"/>
    </source>
</evidence>